<dbReference type="GO" id="GO:0140359">
    <property type="term" value="F:ABC-type transporter activity"/>
    <property type="evidence" value="ECO:0007669"/>
    <property type="project" value="InterPro"/>
</dbReference>
<feature type="transmembrane region" description="Helical" evidence="6">
    <location>
        <begin position="80"/>
        <end position="101"/>
    </location>
</feature>
<evidence type="ECO:0000313" key="8">
    <source>
        <dbReference type="EMBL" id="SPD12364.1"/>
    </source>
</evidence>
<dbReference type="InterPro" id="IPR050352">
    <property type="entry name" value="ABCG_transporters"/>
</dbReference>
<dbReference type="AlphaFoldDB" id="A0A2N9HL12"/>
<evidence type="ECO:0000256" key="4">
    <source>
        <dbReference type="ARBA" id="ARBA00022989"/>
    </source>
</evidence>
<reference evidence="8" key="1">
    <citation type="submission" date="2018-02" db="EMBL/GenBank/DDBJ databases">
        <authorList>
            <person name="Cohen D.B."/>
            <person name="Kent A.D."/>
        </authorList>
    </citation>
    <scope>NUCLEOTIDE SEQUENCE</scope>
</reference>
<protein>
    <recommendedName>
        <fullName evidence="7">ABC-2 type transporter transmembrane domain-containing protein</fullName>
    </recommendedName>
</protein>
<dbReference type="PANTHER" id="PTHR48041">
    <property type="entry name" value="ABC TRANSPORTER G FAMILY MEMBER 28"/>
    <property type="match status" value="1"/>
</dbReference>
<dbReference type="Pfam" id="PF01061">
    <property type="entry name" value="ABC2_membrane"/>
    <property type="match status" value="1"/>
</dbReference>
<keyword evidence="4 6" id="KW-1133">Transmembrane helix</keyword>
<keyword evidence="5 6" id="KW-0472">Membrane</keyword>
<evidence type="ECO:0000256" key="5">
    <source>
        <dbReference type="ARBA" id="ARBA00023136"/>
    </source>
</evidence>
<comment type="subcellular location">
    <subcellularLocation>
        <location evidence="1">Membrane</location>
        <topology evidence="1">Multi-pass membrane protein</topology>
    </subcellularLocation>
</comment>
<gene>
    <name evidence="8" type="ORF">FSB_LOCUS40246</name>
</gene>
<evidence type="ECO:0000259" key="7">
    <source>
        <dbReference type="Pfam" id="PF01061"/>
    </source>
</evidence>
<name>A0A2N9HL12_FAGSY</name>
<feature type="transmembrane region" description="Helical" evidence="6">
    <location>
        <begin position="156"/>
        <end position="182"/>
    </location>
</feature>
<feature type="transmembrane region" description="Helical" evidence="6">
    <location>
        <begin position="268"/>
        <end position="289"/>
    </location>
</feature>
<accession>A0A2N9HL12</accession>
<evidence type="ECO:0000256" key="6">
    <source>
        <dbReference type="SAM" id="Phobius"/>
    </source>
</evidence>
<keyword evidence="3 6" id="KW-0812">Transmembrane</keyword>
<keyword evidence="2" id="KW-0813">Transport</keyword>
<evidence type="ECO:0000256" key="1">
    <source>
        <dbReference type="ARBA" id="ARBA00004141"/>
    </source>
</evidence>
<dbReference type="PANTHER" id="PTHR48041:SF22">
    <property type="entry name" value="ABC TRANSPORTER G FAMILY MEMBER 9"/>
    <property type="match status" value="1"/>
</dbReference>
<feature type="transmembrane region" description="Helical" evidence="6">
    <location>
        <begin position="188"/>
        <end position="208"/>
    </location>
</feature>
<evidence type="ECO:0000256" key="3">
    <source>
        <dbReference type="ARBA" id="ARBA00022692"/>
    </source>
</evidence>
<proteinExistence type="predicted"/>
<feature type="domain" description="ABC-2 type transporter transmembrane" evidence="7">
    <location>
        <begin position="63"/>
        <end position="187"/>
    </location>
</feature>
<evidence type="ECO:0000256" key="2">
    <source>
        <dbReference type="ARBA" id="ARBA00022448"/>
    </source>
</evidence>
<dbReference type="InterPro" id="IPR013525">
    <property type="entry name" value="ABC2_TM"/>
</dbReference>
<dbReference type="EMBL" id="OIVN01003600">
    <property type="protein sequence ID" value="SPD12364.1"/>
    <property type="molecule type" value="Genomic_DNA"/>
</dbReference>
<dbReference type="GO" id="GO:0005886">
    <property type="term" value="C:plasma membrane"/>
    <property type="evidence" value="ECO:0007669"/>
    <property type="project" value="TreeGrafter"/>
</dbReference>
<sequence length="299" mass="34080">MFVGVSSDDSHEDQIRIKENLVSAYKINLDNKLKAELQGLKSNQFQDGLEDKQFGRWSTTWWQQFSVLFRRGVKERKHESFSGLKIGQVVVVAFLSGLLWWQSDVSHLQDQIGLLFFESGFWGFFPLFQAIFTFPQERMMLEKERSSGMYRLSSYFMSRTFADLPMELVLPTVFVVITYWMAGLKATSATILGSVIMLSFLLAGGFYVQHVPSFISWIKYISISHYTYKLLMGSQYKADETYPCASESGFCLVGEYPSIKQVGLDGQVIAAVALAIMIVGYRLIAYIALMRIGETRKLV</sequence>
<organism evidence="8">
    <name type="scientific">Fagus sylvatica</name>
    <name type="common">Beechnut</name>
    <dbReference type="NCBI Taxonomy" id="28930"/>
    <lineage>
        <taxon>Eukaryota</taxon>
        <taxon>Viridiplantae</taxon>
        <taxon>Streptophyta</taxon>
        <taxon>Embryophyta</taxon>
        <taxon>Tracheophyta</taxon>
        <taxon>Spermatophyta</taxon>
        <taxon>Magnoliopsida</taxon>
        <taxon>eudicotyledons</taxon>
        <taxon>Gunneridae</taxon>
        <taxon>Pentapetalae</taxon>
        <taxon>rosids</taxon>
        <taxon>fabids</taxon>
        <taxon>Fagales</taxon>
        <taxon>Fagaceae</taxon>
        <taxon>Fagus</taxon>
    </lineage>
</organism>
<feature type="transmembrane region" description="Helical" evidence="6">
    <location>
        <begin position="113"/>
        <end position="135"/>
    </location>
</feature>